<proteinExistence type="predicted"/>
<organism evidence="1 2">
    <name type="scientific">Nonomuraea mangrovi</name>
    <dbReference type="NCBI Taxonomy" id="2316207"/>
    <lineage>
        <taxon>Bacteria</taxon>
        <taxon>Bacillati</taxon>
        <taxon>Actinomycetota</taxon>
        <taxon>Actinomycetes</taxon>
        <taxon>Streptosporangiales</taxon>
        <taxon>Streptosporangiaceae</taxon>
        <taxon>Nonomuraea</taxon>
    </lineage>
</organism>
<dbReference type="SUPFAM" id="SSF51679">
    <property type="entry name" value="Bacterial luciferase-like"/>
    <property type="match status" value="1"/>
</dbReference>
<evidence type="ECO:0000313" key="1">
    <source>
        <dbReference type="EMBL" id="MFD1938387.1"/>
    </source>
</evidence>
<accession>A0ABW4T8R6</accession>
<sequence length="89" mass="9996">MRRLLDRRGTTATAPDRHTKLYPNYLGRIAPEDRDLILPSLMNTLALVGTRDDLRARIASLEQAGIDELLIQPVIDPPTEMAQFAKLLT</sequence>
<name>A0ABW4T8R6_9ACTN</name>
<dbReference type="Proteomes" id="UP001597368">
    <property type="component" value="Unassembled WGS sequence"/>
</dbReference>
<keyword evidence="2" id="KW-1185">Reference proteome</keyword>
<protein>
    <recommendedName>
        <fullName evidence="3">LLM class flavin-dependent oxidoreductase</fullName>
    </recommendedName>
</protein>
<comment type="caution">
    <text evidence="1">The sequence shown here is derived from an EMBL/GenBank/DDBJ whole genome shotgun (WGS) entry which is preliminary data.</text>
</comment>
<gene>
    <name evidence="1" type="ORF">ACFSKW_43625</name>
</gene>
<dbReference type="InterPro" id="IPR036661">
    <property type="entry name" value="Luciferase-like_sf"/>
</dbReference>
<dbReference type="EMBL" id="JBHUFV010000064">
    <property type="protein sequence ID" value="MFD1938387.1"/>
    <property type="molecule type" value="Genomic_DNA"/>
</dbReference>
<dbReference type="Gene3D" id="3.20.20.30">
    <property type="entry name" value="Luciferase-like domain"/>
    <property type="match status" value="1"/>
</dbReference>
<evidence type="ECO:0000313" key="2">
    <source>
        <dbReference type="Proteomes" id="UP001597368"/>
    </source>
</evidence>
<dbReference type="RefSeq" id="WP_379580374.1">
    <property type="nucleotide sequence ID" value="NZ_JBHUFV010000064.1"/>
</dbReference>
<evidence type="ECO:0008006" key="3">
    <source>
        <dbReference type="Google" id="ProtNLM"/>
    </source>
</evidence>
<reference evidence="2" key="1">
    <citation type="journal article" date="2019" name="Int. J. Syst. Evol. Microbiol.">
        <title>The Global Catalogue of Microorganisms (GCM) 10K type strain sequencing project: providing services to taxonomists for standard genome sequencing and annotation.</title>
        <authorList>
            <consortium name="The Broad Institute Genomics Platform"/>
            <consortium name="The Broad Institute Genome Sequencing Center for Infectious Disease"/>
            <person name="Wu L."/>
            <person name="Ma J."/>
        </authorList>
    </citation>
    <scope>NUCLEOTIDE SEQUENCE [LARGE SCALE GENOMIC DNA]</scope>
    <source>
        <strain evidence="2">ICMP 6774ER</strain>
    </source>
</reference>